<evidence type="ECO:0000313" key="2">
    <source>
        <dbReference type="Proteomes" id="UP001345963"/>
    </source>
</evidence>
<gene>
    <name evidence="1" type="ORF">ATANTOWER_007824</name>
</gene>
<keyword evidence="2" id="KW-1185">Reference proteome</keyword>
<reference evidence="1 2" key="1">
    <citation type="submission" date="2021-07" db="EMBL/GenBank/DDBJ databases">
        <authorList>
            <person name="Palmer J.M."/>
        </authorList>
    </citation>
    <scope>NUCLEOTIDE SEQUENCE [LARGE SCALE GENOMIC DNA]</scope>
    <source>
        <strain evidence="1 2">AT_MEX2019</strain>
        <tissue evidence="1">Muscle</tissue>
    </source>
</reference>
<accession>A0ABU7AP58</accession>
<dbReference type="Proteomes" id="UP001345963">
    <property type="component" value="Unassembled WGS sequence"/>
</dbReference>
<dbReference type="EMBL" id="JAHUTI010021585">
    <property type="protein sequence ID" value="MED6239551.1"/>
    <property type="molecule type" value="Genomic_DNA"/>
</dbReference>
<proteinExistence type="predicted"/>
<organism evidence="1 2">
    <name type="scientific">Ataeniobius toweri</name>
    <dbReference type="NCBI Taxonomy" id="208326"/>
    <lineage>
        <taxon>Eukaryota</taxon>
        <taxon>Metazoa</taxon>
        <taxon>Chordata</taxon>
        <taxon>Craniata</taxon>
        <taxon>Vertebrata</taxon>
        <taxon>Euteleostomi</taxon>
        <taxon>Actinopterygii</taxon>
        <taxon>Neopterygii</taxon>
        <taxon>Teleostei</taxon>
        <taxon>Neoteleostei</taxon>
        <taxon>Acanthomorphata</taxon>
        <taxon>Ovalentaria</taxon>
        <taxon>Atherinomorphae</taxon>
        <taxon>Cyprinodontiformes</taxon>
        <taxon>Goodeidae</taxon>
        <taxon>Ataeniobius</taxon>
    </lineage>
</organism>
<comment type="caution">
    <text evidence="1">The sequence shown here is derived from an EMBL/GenBank/DDBJ whole genome shotgun (WGS) entry which is preliminary data.</text>
</comment>
<evidence type="ECO:0000313" key="1">
    <source>
        <dbReference type="EMBL" id="MED6239551.1"/>
    </source>
</evidence>
<name>A0ABU7AP58_9TELE</name>
<protein>
    <submittedName>
        <fullName evidence="1">Uncharacterized protein</fullName>
    </submittedName>
</protein>
<sequence>MVVVASCCGSVSQPNVLMQCRKWMEQLRRRTTCKFFNGWLELNLGGFSNRTMIPDTGIGYTKAPPSTALGNGGLHLNAGFMPENLCVKLRTFIVGDVRAGDRLRGPVQLR</sequence>